<evidence type="ECO:0000313" key="1">
    <source>
        <dbReference type="EMBL" id="TNV74765.1"/>
    </source>
</evidence>
<protein>
    <submittedName>
        <fullName evidence="1">Uncharacterized protein</fullName>
    </submittedName>
</protein>
<keyword evidence="2" id="KW-1185">Reference proteome</keyword>
<name>A0A8J8SXZ4_HALGN</name>
<comment type="caution">
    <text evidence="1">The sequence shown here is derived from an EMBL/GenBank/DDBJ whole genome shotgun (WGS) entry which is preliminary data.</text>
</comment>
<evidence type="ECO:0000313" key="2">
    <source>
        <dbReference type="Proteomes" id="UP000785679"/>
    </source>
</evidence>
<gene>
    <name evidence="1" type="ORF">FGO68_gene17813</name>
</gene>
<organism evidence="1 2">
    <name type="scientific">Halteria grandinella</name>
    <dbReference type="NCBI Taxonomy" id="5974"/>
    <lineage>
        <taxon>Eukaryota</taxon>
        <taxon>Sar</taxon>
        <taxon>Alveolata</taxon>
        <taxon>Ciliophora</taxon>
        <taxon>Intramacronucleata</taxon>
        <taxon>Spirotrichea</taxon>
        <taxon>Stichotrichia</taxon>
        <taxon>Sporadotrichida</taxon>
        <taxon>Halteriidae</taxon>
        <taxon>Halteria</taxon>
    </lineage>
</organism>
<proteinExistence type="predicted"/>
<dbReference type="EMBL" id="RRYP01016654">
    <property type="protein sequence ID" value="TNV74765.1"/>
    <property type="molecule type" value="Genomic_DNA"/>
</dbReference>
<reference evidence="1" key="1">
    <citation type="submission" date="2019-06" db="EMBL/GenBank/DDBJ databases">
        <authorList>
            <person name="Zheng W."/>
        </authorList>
    </citation>
    <scope>NUCLEOTIDE SEQUENCE</scope>
    <source>
        <strain evidence="1">QDHG01</strain>
    </source>
</reference>
<accession>A0A8J8SXZ4</accession>
<dbReference type="AlphaFoldDB" id="A0A8J8SXZ4"/>
<dbReference type="Proteomes" id="UP000785679">
    <property type="component" value="Unassembled WGS sequence"/>
</dbReference>
<sequence>MIMDYCNSNSMLPIFQNVPLAHQHNQYNWIRIKQIVLLKIQRLLPQLIQGMMITILLQLRRAIQILCTIQTNLQNYQRKHFWQWDLASQFNNNFLINSKLFIRQCIKSEHSLGIHLCQCHTLRQGQQYSKSSILICLYMQ</sequence>